<evidence type="ECO:0000259" key="3">
    <source>
        <dbReference type="SMART" id="SM00822"/>
    </source>
</evidence>
<dbReference type="GO" id="GO:0016020">
    <property type="term" value="C:membrane"/>
    <property type="evidence" value="ECO:0007669"/>
    <property type="project" value="TreeGrafter"/>
</dbReference>
<dbReference type="GO" id="GO:0016491">
    <property type="term" value="F:oxidoreductase activity"/>
    <property type="evidence" value="ECO:0007669"/>
    <property type="project" value="UniProtKB-KW"/>
</dbReference>
<dbReference type="Pfam" id="PF00106">
    <property type="entry name" value="adh_short"/>
    <property type="match status" value="1"/>
</dbReference>
<keyword evidence="2" id="KW-0560">Oxidoreductase</keyword>
<protein>
    <submittedName>
        <fullName evidence="4">Oxidoreductase, short-chain dehydrogenase/reductase family</fullName>
    </submittedName>
</protein>
<gene>
    <name evidence="4" type="ORF">DF3PB_2210005</name>
</gene>
<dbReference type="SUPFAM" id="SSF51735">
    <property type="entry name" value="NAD(P)-binding Rossmann-fold domains"/>
    <property type="match status" value="1"/>
</dbReference>
<dbReference type="SMART" id="SM00822">
    <property type="entry name" value="PKS_KR"/>
    <property type="match status" value="1"/>
</dbReference>
<sequence>MSGGAVSGAADGAVWCTGAGKGIGRAVCLEYARRGRLVVASARTEADLAALAEEAKSLPGRVVPLVVDVTDEGAVMAAVDRIETEHEQISLAILNAGTHKPVNLADFHPETFRRLMDVNVFGVVNGLAALLPRLIARRAGHVAVVASVAGYCGLPSAAAYGASKAALINMAEALEPEMAAAQIRLTLINPGFVKTPLTDKNAFRMPFLITAEEAANRIAHRLDRGRGFEITFPRRFTWQLKFLRLLPYPLFFALTRRLVADR</sequence>
<dbReference type="AlphaFoldDB" id="A0A380TBT7"/>
<dbReference type="Gene3D" id="3.40.50.720">
    <property type="entry name" value="NAD(P)-binding Rossmann-like Domain"/>
    <property type="match status" value="1"/>
</dbReference>
<evidence type="ECO:0000256" key="2">
    <source>
        <dbReference type="ARBA" id="ARBA00023002"/>
    </source>
</evidence>
<dbReference type="PANTHER" id="PTHR44196">
    <property type="entry name" value="DEHYDROGENASE/REDUCTASE SDR FAMILY MEMBER 7B"/>
    <property type="match status" value="1"/>
</dbReference>
<name>A0A380TBT7_9ZZZZ</name>
<dbReference type="PANTHER" id="PTHR44196:SF1">
    <property type="entry name" value="DEHYDROGENASE_REDUCTASE SDR FAMILY MEMBER 7B"/>
    <property type="match status" value="1"/>
</dbReference>
<accession>A0A380TBT7</accession>
<organism evidence="4">
    <name type="scientific">metagenome</name>
    <dbReference type="NCBI Taxonomy" id="256318"/>
    <lineage>
        <taxon>unclassified sequences</taxon>
        <taxon>metagenomes</taxon>
    </lineage>
</organism>
<dbReference type="InterPro" id="IPR036291">
    <property type="entry name" value="NAD(P)-bd_dom_sf"/>
</dbReference>
<dbReference type="InterPro" id="IPR002347">
    <property type="entry name" value="SDR_fam"/>
</dbReference>
<dbReference type="InterPro" id="IPR057326">
    <property type="entry name" value="KR_dom"/>
</dbReference>
<evidence type="ECO:0000313" key="4">
    <source>
        <dbReference type="EMBL" id="SUS05917.1"/>
    </source>
</evidence>
<comment type="similarity">
    <text evidence="1">Belongs to the short-chain dehydrogenases/reductases (SDR) family.</text>
</comment>
<evidence type="ECO:0000256" key="1">
    <source>
        <dbReference type="ARBA" id="ARBA00006484"/>
    </source>
</evidence>
<feature type="domain" description="Ketoreductase" evidence="3">
    <location>
        <begin position="12"/>
        <end position="186"/>
    </location>
</feature>
<reference evidence="4" key="1">
    <citation type="submission" date="2018-07" db="EMBL/GenBank/DDBJ databases">
        <authorList>
            <person name="Quirk P.G."/>
            <person name="Krulwich T.A."/>
        </authorList>
    </citation>
    <scope>NUCLEOTIDE SEQUENCE</scope>
</reference>
<dbReference type="EMBL" id="UIDG01000137">
    <property type="protein sequence ID" value="SUS05917.1"/>
    <property type="molecule type" value="Genomic_DNA"/>
</dbReference>
<proteinExistence type="inferred from homology"/>
<dbReference type="PRINTS" id="PR00081">
    <property type="entry name" value="GDHRDH"/>
</dbReference>